<dbReference type="Gene3D" id="1.10.10.10">
    <property type="entry name" value="Winged helix-like DNA-binding domain superfamily/Winged helix DNA-binding domain"/>
    <property type="match status" value="1"/>
</dbReference>
<evidence type="ECO:0000259" key="6">
    <source>
        <dbReference type="Pfam" id="PF08281"/>
    </source>
</evidence>
<dbReference type="GO" id="GO:0016987">
    <property type="term" value="F:sigma factor activity"/>
    <property type="evidence" value="ECO:0007669"/>
    <property type="project" value="UniProtKB-KW"/>
</dbReference>
<dbReference type="InterPro" id="IPR007627">
    <property type="entry name" value="RNA_pol_sigma70_r2"/>
</dbReference>
<reference evidence="7" key="1">
    <citation type="submission" date="2020-01" db="EMBL/GenBank/DDBJ databases">
        <authorList>
            <person name="Meier V. D."/>
            <person name="Meier V D."/>
        </authorList>
    </citation>
    <scope>NUCLEOTIDE SEQUENCE</scope>
    <source>
        <strain evidence="7">HLG_WM_MAG_09</strain>
    </source>
</reference>
<keyword evidence="2" id="KW-0805">Transcription regulation</keyword>
<evidence type="ECO:0000313" key="7">
    <source>
        <dbReference type="EMBL" id="CAA6830219.1"/>
    </source>
</evidence>
<dbReference type="CDD" id="cd06171">
    <property type="entry name" value="Sigma70_r4"/>
    <property type="match status" value="1"/>
</dbReference>
<keyword evidence="4" id="KW-0804">Transcription</keyword>
<dbReference type="PANTHER" id="PTHR43133:SF62">
    <property type="entry name" value="RNA POLYMERASE SIGMA FACTOR SIGZ"/>
    <property type="match status" value="1"/>
</dbReference>
<dbReference type="PANTHER" id="PTHR43133">
    <property type="entry name" value="RNA POLYMERASE ECF-TYPE SIGMA FACTO"/>
    <property type="match status" value="1"/>
</dbReference>
<dbReference type="Pfam" id="PF04542">
    <property type="entry name" value="Sigma70_r2"/>
    <property type="match status" value="1"/>
</dbReference>
<dbReference type="SUPFAM" id="SSF88659">
    <property type="entry name" value="Sigma3 and sigma4 domains of RNA polymerase sigma factors"/>
    <property type="match status" value="1"/>
</dbReference>
<evidence type="ECO:0000259" key="5">
    <source>
        <dbReference type="Pfam" id="PF04542"/>
    </source>
</evidence>
<dbReference type="InterPro" id="IPR036388">
    <property type="entry name" value="WH-like_DNA-bd_sf"/>
</dbReference>
<dbReference type="Gene3D" id="1.10.1740.10">
    <property type="match status" value="1"/>
</dbReference>
<evidence type="ECO:0000256" key="3">
    <source>
        <dbReference type="ARBA" id="ARBA00023082"/>
    </source>
</evidence>
<dbReference type="InterPro" id="IPR013324">
    <property type="entry name" value="RNA_pol_sigma_r3/r4-like"/>
</dbReference>
<feature type="domain" description="RNA polymerase sigma factor 70 region 4 type 2" evidence="6">
    <location>
        <begin position="124"/>
        <end position="176"/>
    </location>
</feature>
<protein>
    <submittedName>
        <fullName evidence="7">RNA polymerase sigma-70 factor, ECF subfamily</fullName>
    </submittedName>
</protein>
<dbReference type="InterPro" id="IPR013325">
    <property type="entry name" value="RNA_pol_sigma_r2"/>
</dbReference>
<keyword evidence="3" id="KW-0731">Sigma factor</keyword>
<dbReference type="AlphaFoldDB" id="A0A6S6UE17"/>
<feature type="domain" description="RNA polymerase sigma-70 region 2" evidence="5">
    <location>
        <begin position="23"/>
        <end position="90"/>
    </location>
</feature>
<evidence type="ECO:0000256" key="4">
    <source>
        <dbReference type="ARBA" id="ARBA00023163"/>
    </source>
</evidence>
<dbReference type="InterPro" id="IPR014284">
    <property type="entry name" value="RNA_pol_sigma-70_dom"/>
</dbReference>
<organism evidence="7">
    <name type="scientific">uncultured Thiotrichaceae bacterium</name>
    <dbReference type="NCBI Taxonomy" id="298394"/>
    <lineage>
        <taxon>Bacteria</taxon>
        <taxon>Pseudomonadati</taxon>
        <taxon>Pseudomonadota</taxon>
        <taxon>Gammaproteobacteria</taxon>
        <taxon>Thiotrichales</taxon>
        <taxon>Thiotrichaceae</taxon>
        <taxon>environmental samples</taxon>
    </lineage>
</organism>
<dbReference type="GO" id="GO:0003677">
    <property type="term" value="F:DNA binding"/>
    <property type="evidence" value="ECO:0007669"/>
    <property type="project" value="InterPro"/>
</dbReference>
<evidence type="ECO:0000256" key="1">
    <source>
        <dbReference type="ARBA" id="ARBA00010641"/>
    </source>
</evidence>
<sequence>MEPLNELLIRCGQHKDATAFQQLYKLASPRLFALCKRMMRDDALAEDILQEAFVKIWNKAPSFASGKGSAMTWMSTIARNQALDKLRMTKSRPLLADEGEYETLDFASDALTPDSLKELSDDTQRLLECMEALKSEQRETIMSAFYYGHTHDELATKMGKPLGTVKAWIRRGLEQLRGCLSVSL</sequence>
<accession>A0A6S6UE17</accession>
<dbReference type="EMBL" id="CACVAT010000568">
    <property type="protein sequence ID" value="CAA6830219.1"/>
    <property type="molecule type" value="Genomic_DNA"/>
</dbReference>
<dbReference type="GO" id="GO:0006352">
    <property type="term" value="P:DNA-templated transcription initiation"/>
    <property type="evidence" value="ECO:0007669"/>
    <property type="project" value="InterPro"/>
</dbReference>
<dbReference type="SUPFAM" id="SSF88946">
    <property type="entry name" value="Sigma2 domain of RNA polymerase sigma factors"/>
    <property type="match status" value="1"/>
</dbReference>
<comment type="similarity">
    <text evidence="1">Belongs to the sigma-70 factor family. ECF subfamily.</text>
</comment>
<evidence type="ECO:0000256" key="2">
    <source>
        <dbReference type="ARBA" id="ARBA00023015"/>
    </source>
</evidence>
<name>A0A6S6UE17_9GAMM</name>
<dbReference type="InterPro" id="IPR013249">
    <property type="entry name" value="RNA_pol_sigma70_r4_t2"/>
</dbReference>
<dbReference type="NCBIfam" id="TIGR02937">
    <property type="entry name" value="sigma70-ECF"/>
    <property type="match status" value="1"/>
</dbReference>
<dbReference type="InterPro" id="IPR039425">
    <property type="entry name" value="RNA_pol_sigma-70-like"/>
</dbReference>
<proteinExistence type="inferred from homology"/>
<dbReference type="Pfam" id="PF08281">
    <property type="entry name" value="Sigma70_r4_2"/>
    <property type="match status" value="1"/>
</dbReference>
<gene>
    <name evidence="7" type="ORF">HELGO_WM24262</name>
</gene>